<reference evidence="3 4" key="1">
    <citation type="submission" date="2024-04" db="EMBL/GenBank/DDBJ databases">
        <title>Arthrobacter sp. from Plains bison fecal sample.</title>
        <authorList>
            <person name="Ruzzini A."/>
        </authorList>
    </citation>
    <scope>NUCLEOTIDE SEQUENCE [LARGE SCALE GENOMIC DNA]</scope>
    <source>
        <strain evidence="3 4">EINP1</strain>
    </source>
</reference>
<evidence type="ECO:0000256" key="1">
    <source>
        <dbReference type="SAM" id="Phobius"/>
    </source>
</evidence>
<evidence type="ECO:0000313" key="4">
    <source>
        <dbReference type="Proteomes" id="UP001448858"/>
    </source>
</evidence>
<keyword evidence="1" id="KW-0812">Transmembrane</keyword>
<name>A0ABZ2ZXN4_9MICC</name>
<protein>
    <submittedName>
        <fullName evidence="3">Pilus assembly protein TadG-related protein</fullName>
    </submittedName>
</protein>
<sequence length="161" mass="16036">MSAGTPAASLRVRLRTGASGEEGQVGVLILGYLLVSLLTLTVVMGASALYLGHKKLLSTADGAALAAADTFSLGPSGNPSGGPAAVLSPAAVQLEVDRYLAATSAVDRLPGLAVAAETGTADGRTARVVLTGVVHPPLVNFLVPDGIPITAVAEARARLSQ</sequence>
<proteinExistence type="predicted"/>
<keyword evidence="1" id="KW-0472">Membrane</keyword>
<dbReference type="Pfam" id="PF13400">
    <property type="entry name" value="Tad"/>
    <property type="match status" value="1"/>
</dbReference>
<keyword evidence="4" id="KW-1185">Reference proteome</keyword>
<dbReference type="RefSeq" id="WP_342024121.1">
    <property type="nucleotide sequence ID" value="NZ_CP151657.1"/>
</dbReference>
<feature type="transmembrane region" description="Helical" evidence="1">
    <location>
        <begin position="29"/>
        <end position="51"/>
    </location>
</feature>
<feature type="domain" description="Putative Flp pilus-assembly TadG-like N-terminal" evidence="2">
    <location>
        <begin position="23"/>
        <end position="69"/>
    </location>
</feature>
<dbReference type="InterPro" id="IPR028087">
    <property type="entry name" value="Tad_N"/>
</dbReference>
<gene>
    <name evidence="3" type="ORF">AAE021_02660</name>
</gene>
<evidence type="ECO:0000313" key="3">
    <source>
        <dbReference type="EMBL" id="WZP16510.1"/>
    </source>
</evidence>
<accession>A0ABZ2ZXN4</accession>
<dbReference type="Proteomes" id="UP001448858">
    <property type="component" value="Chromosome"/>
</dbReference>
<organism evidence="3 4">
    <name type="scientific">Arthrobacter citreus</name>
    <dbReference type="NCBI Taxonomy" id="1670"/>
    <lineage>
        <taxon>Bacteria</taxon>
        <taxon>Bacillati</taxon>
        <taxon>Actinomycetota</taxon>
        <taxon>Actinomycetes</taxon>
        <taxon>Micrococcales</taxon>
        <taxon>Micrococcaceae</taxon>
        <taxon>Arthrobacter</taxon>
    </lineage>
</organism>
<dbReference type="EMBL" id="CP151657">
    <property type="protein sequence ID" value="WZP16510.1"/>
    <property type="molecule type" value="Genomic_DNA"/>
</dbReference>
<evidence type="ECO:0000259" key="2">
    <source>
        <dbReference type="Pfam" id="PF13400"/>
    </source>
</evidence>
<keyword evidence="1" id="KW-1133">Transmembrane helix</keyword>